<organism evidence="4 5">
    <name type="scientific">Amphibacillus indicireducens</name>
    <dbReference type="NCBI Taxonomy" id="1076330"/>
    <lineage>
        <taxon>Bacteria</taxon>
        <taxon>Bacillati</taxon>
        <taxon>Bacillota</taxon>
        <taxon>Bacilli</taxon>
        <taxon>Bacillales</taxon>
        <taxon>Bacillaceae</taxon>
        <taxon>Amphibacillus</taxon>
    </lineage>
</organism>
<dbReference type="PIRSF" id="PIRSF007487">
    <property type="entry name" value="Competence-induced_CoiA_bac"/>
    <property type="match status" value="1"/>
</dbReference>
<feature type="domain" description="Competence protein CoiA C-terminal" evidence="3">
    <location>
        <begin position="233"/>
        <end position="371"/>
    </location>
</feature>
<proteinExistence type="predicted"/>
<evidence type="ECO:0000259" key="2">
    <source>
        <dbReference type="Pfam" id="PF25164"/>
    </source>
</evidence>
<evidence type="ECO:0000259" key="1">
    <source>
        <dbReference type="Pfam" id="PF06054"/>
    </source>
</evidence>
<comment type="caution">
    <text evidence="4">The sequence shown here is derived from an EMBL/GenBank/DDBJ whole genome shotgun (WGS) entry which is preliminary data.</text>
</comment>
<feature type="domain" description="Competence protein CoiA nuclease-like" evidence="1">
    <location>
        <begin position="68"/>
        <end position="225"/>
    </location>
</feature>
<keyword evidence="5" id="KW-1185">Reference proteome</keyword>
<sequence length="389" mass="45684">MLQAVSNQGKYVTLALLPRSQIIQLKQAKTPFYCPVCKTKLIMKAGTQMIAHFAHKSLQNCPNRASGEGVYHERGKLDLFTWLTNQGFSVQLEHYIPEIKQRADLIVQFAQKRLAIEYQCATIPLKEILARTRGYQSIGITPLWILGGNRMRRLSKQGLYLTPTEQSFLHQFNNDIYPKLYFYCPDSKQFARYDLICLSGKSRSVGQLKFKRLASIRFEQFFKTEQLSIFTPEWLSEKKRFRLKLPHKMNQTEKQFREWLYLNQLFPSLMSSWIGLPVNGQWTMKVSVWTWQTYLCYDFLNHFPQFSSKQLNGYMQRFRKQTLINFPILSQKNDPVEAYLSYFLQVGKIIKVGETYQVRGSIGQYQTIDEALAKDVSIQRMLAQKCFYR</sequence>
<protein>
    <submittedName>
        <fullName evidence="4">Competence protein CoiA family protein</fullName>
    </submittedName>
</protein>
<dbReference type="Pfam" id="PF25166">
    <property type="entry name" value="CoiA_C"/>
    <property type="match status" value="1"/>
</dbReference>
<dbReference type="Proteomes" id="UP001501734">
    <property type="component" value="Unassembled WGS sequence"/>
</dbReference>
<dbReference type="Pfam" id="PF25164">
    <property type="entry name" value="CoiA_N"/>
    <property type="match status" value="1"/>
</dbReference>
<dbReference type="RefSeq" id="WP_344909419.1">
    <property type="nucleotide sequence ID" value="NZ_BAABDL010000005.1"/>
</dbReference>
<gene>
    <name evidence="4" type="ORF">GCM10022410_01360</name>
</gene>
<accession>A0ABP7V2C1</accession>
<evidence type="ECO:0000313" key="5">
    <source>
        <dbReference type="Proteomes" id="UP001501734"/>
    </source>
</evidence>
<name>A0ABP7V2C1_9BACI</name>
<dbReference type="InterPro" id="IPR010330">
    <property type="entry name" value="CoiA_nuc"/>
</dbReference>
<dbReference type="InterPro" id="IPR021176">
    <property type="entry name" value="Competence-induced_CoiA"/>
</dbReference>
<evidence type="ECO:0000313" key="4">
    <source>
        <dbReference type="EMBL" id="GAA4057673.1"/>
    </source>
</evidence>
<dbReference type="InterPro" id="IPR057253">
    <property type="entry name" value="CoiA-like_N"/>
</dbReference>
<dbReference type="InterPro" id="IPR057252">
    <property type="entry name" value="CoiA_C"/>
</dbReference>
<dbReference type="EMBL" id="BAABDL010000005">
    <property type="protein sequence ID" value="GAA4057673.1"/>
    <property type="molecule type" value="Genomic_DNA"/>
</dbReference>
<evidence type="ECO:0000259" key="3">
    <source>
        <dbReference type="Pfam" id="PF25166"/>
    </source>
</evidence>
<reference evidence="5" key="1">
    <citation type="journal article" date="2019" name="Int. J. Syst. Evol. Microbiol.">
        <title>The Global Catalogue of Microorganisms (GCM) 10K type strain sequencing project: providing services to taxonomists for standard genome sequencing and annotation.</title>
        <authorList>
            <consortium name="The Broad Institute Genomics Platform"/>
            <consortium name="The Broad Institute Genome Sequencing Center for Infectious Disease"/>
            <person name="Wu L."/>
            <person name="Ma J."/>
        </authorList>
    </citation>
    <scope>NUCLEOTIDE SEQUENCE [LARGE SCALE GENOMIC DNA]</scope>
    <source>
        <strain evidence="5">JCM 17250</strain>
    </source>
</reference>
<feature type="domain" description="Competence protein CoiA-like N-terminal" evidence="2">
    <location>
        <begin position="17"/>
        <end position="62"/>
    </location>
</feature>
<dbReference type="Pfam" id="PF06054">
    <property type="entry name" value="CoiA_nuc"/>
    <property type="match status" value="1"/>
</dbReference>